<dbReference type="EMBL" id="AKCU01000238">
    <property type="protein sequence ID" value="EKV16765.1"/>
    <property type="molecule type" value="Genomic_DNA"/>
</dbReference>
<dbReference type="HOGENOM" id="CLU_000680_23_0_1"/>
<dbReference type="PANTHER" id="PTHR33481">
    <property type="entry name" value="REVERSE TRANSCRIPTASE"/>
    <property type="match status" value="1"/>
</dbReference>
<dbReference type="AlphaFoldDB" id="K9G483"/>
<dbReference type="VEuPathDB" id="FungiDB:PDIP_34330"/>
<reference evidence="3" key="1">
    <citation type="journal article" date="2012" name="BMC Genomics">
        <title>Genome sequence of the necrotrophic fungus Penicillium digitatum, the main postharvest pathogen of citrus.</title>
        <authorList>
            <person name="Marcet-Houben M."/>
            <person name="Ballester A.-R."/>
            <person name="de la Fuente B."/>
            <person name="Harries E."/>
            <person name="Marcos J.F."/>
            <person name="Gonzalez-Candelas L."/>
            <person name="Gabaldon T."/>
        </authorList>
    </citation>
    <scope>NUCLEOTIDE SEQUENCE [LARGE SCALE GENOMIC DNA]</scope>
    <source>
        <strain evidence="3">Pd1 / CECT 20795</strain>
    </source>
</reference>
<dbReference type="Pfam" id="PF00078">
    <property type="entry name" value="RVT_1"/>
    <property type="match status" value="1"/>
</dbReference>
<dbReference type="Proteomes" id="UP000009886">
    <property type="component" value="Unassembled WGS sequence"/>
</dbReference>
<organism evidence="2 3">
    <name type="scientific">Penicillium digitatum (strain Pd1 / CECT 20795)</name>
    <name type="common">Green mold</name>
    <dbReference type="NCBI Taxonomy" id="1170230"/>
    <lineage>
        <taxon>Eukaryota</taxon>
        <taxon>Fungi</taxon>
        <taxon>Dikarya</taxon>
        <taxon>Ascomycota</taxon>
        <taxon>Pezizomycotina</taxon>
        <taxon>Eurotiomycetes</taxon>
        <taxon>Eurotiomycetidae</taxon>
        <taxon>Eurotiales</taxon>
        <taxon>Aspergillaceae</taxon>
        <taxon>Penicillium</taxon>
    </lineage>
</organism>
<accession>K9G483</accession>
<dbReference type="OrthoDB" id="4510570at2759"/>
<feature type="domain" description="Reverse transcriptase" evidence="1">
    <location>
        <begin position="365"/>
        <end position="484"/>
    </location>
</feature>
<name>K9G483_PEND1</name>
<dbReference type="InterPro" id="IPR000477">
    <property type="entry name" value="RT_dom"/>
</dbReference>
<dbReference type="KEGG" id="pdp:PDIP_34330"/>
<sequence length="819" mass="90156">MSMAFSYSISTANRPQTKSLTMNEAFEPGVANANRGGEIAQWSSDSGLDFIGEPGVPTHQAGHVLDLTFSNIPYASTVFREDLATGSDHESLVTRIPGRGRVPLEQYNYRVPESKLPKVSSLIGTGIRSLPDPSSIETHDQLDQFAATLTALFQDAIKTAGSLNRTHTFTTPWWTSECQAKRQQWLGVRHTDPEKADTAKRAFLSCVRSSKRAYWRDRIDNIKTDSDLYNIISWHKLGTDLKAPPLLVDGLPVEDTMEKAETLRRAVLGRFSPDDDLPTDPIPITTTSSLPWLQSVTMEEVEANTIGVSSTSPGTDRITVRLLKACWEHLKDIVLSLFNRCLALCHIPLAWKVAELAMIPKVGKKDKSSVRSWRPIALLSCLSKGLERIVAKRIAWTALTHGVLSPQHAGALPKLSATDLVASFTHDAEMALSQNKQVTLVTMDVQGAFDALLRRRLPKRMGEQGWPRELLLLVDSFLTGRKARVRLEGSTTPEHRGDESPSIVVNDRLTIDPVQAKKPGYAPTLRWLGVFFDRKLTWRSHILARAGKARAVAQHIRNLARTTCGPPASSLRKAVITCVIPSLTFGTEAWYGGRNRPAKQASKGTVRARVGWHINVIESTLALAIRGVLPVWRTTPTSSLFRDAGIPSGYATLEEAKLRFALRLNTIHKGHTLVRRIRPPMITRGRGTGTRQPAKTIIQRLGSILPEVPRPTLSPPHYSPGCRTDPTGGIDKATASKAFQVWQESLPSTDICVFSDGSEQWQEGIKYVGYGFVLMVNGTQIDTGAGAINSRSHVFDAEAIGAWRGLERAIAVAPPRSKI</sequence>
<proteinExistence type="predicted"/>
<protein>
    <recommendedName>
        <fullName evidence="1">Reverse transcriptase domain-containing protein</fullName>
    </recommendedName>
</protein>
<comment type="caution">
    <text evidence="2">The sequence shown here is derived from an EMBL/GenBank/DDBJ whole genome shotgun (WGS) entry which is preliminary data.</text>
</comment>
<dbReference type="PANTHER" id="PTHR33481:SF1">
    <property type="entry name" value="ENDONUCLEASE_EXONUCLEASE_PHOSPHATASE DOMAIN-CONTAINING PROTEIN-RELATED"/>
    <property type="match status" value="1"/>
</dbReference>
<evidence type="ECO:0000313" key="3">
    <source>
        <dbReference type="Proteomes" id="UP000009886"/>
    </source>
</evidence>
<evidence type="ECO:0000259" key="1">
    <source>
        <dbReference type="Pfam" id="PF00078"/>
    </source>
</evidence>
<gene>
    <name evidence="2" type="ORF">PDIP_34330</name>
</gene>
<evidence type="ECO:0000313" key="2">
    <source>
        <dbReference type="EMBL" id="EKV16765.1"/>
    </source>
</evidence>